<keyword evidence="10" id="KW-0175">Coiled coil</keyword>
<dbReference type="NCBIfam" id="TIGR00634">
    <property type="entry name" value="recN"/>
    <property type="match status" value="1"/>
</dbReference>
<evidence type="ECO:0000256" key="10">
    <source>
        <dbReference type="SAM" id="Coils"/>
    </source>
</evidence>
<reference evidence="12 13" key="1">
    <citation type="journal article" date="2015" name="Microbiome">
        <title>Genomic resolution of linkages in carbon, nitrogen, and sulfur cycling among widespread estuary sediment bacteria.</title>
        <authorList>
            <person name="Baker B.J."/>
            <person name="Lazar C.S."/>
            <person name="Teske A.P."/>
            <person name="Dick G.J."/>
        </authorList>
    </citation>
    <scope>NUCLEOTIDE SEQUENCE [LARGE SCALE GENOMIC DNA]</scope>
    <source>
        <strain evidence="12">SM23_42</strain>
    </source>
</reference>
<evidence type="ECO:0000256" key="1">
    <source>
        <dbReference type="ARBA" id="ARBA00003618"/>
    </source>
</evidence>
<dbReference type="STRING" id="1703779.AMJ83_08485"/>
<dbReference type="InterPro" id="IPR004604">
    <property type="entry name" value="DNA_recomb/repair_RecN"/>
</dbReference>
<sequence length="552" mass="62889">MLKLLRVKNFALMEDVTLELEDGLTVVTGETGAGKSMIVSAIASLCGAKMDDDAIRTGKTSAEITGVFDVKPSIRKRLTESGIDLESEMIVRRNIERGKRQNSYINDRIVSLNFLREIAQDMVDLIGQYENQSLFEKKNHLSLLDAYGGLDEMKIAYQNGYNEYRNLQSKLKMLLEQMEARDERIDYLQFQIEEIEKENLQPEEEEKMLSEKNLLVTSEKRSLLADELVNGLYEEDGSVIEKLSSIKKAFDELAALDAQLAESNDRMDEIVSTVDDMYRAMSSYKDKIEFSQERLDFVLGRLETINKMKKKYGKSVQEINGYLKRMKDELTMIETRDEEIEKTKDKIVETEKNVMDQAGELSSQRHKAAVDLRRKILKLLHQLGMQRADFEIRFSETDIGATGKDDVEFYISTNPGEVLKPLRKVASGGEISRITLCLKTILSDVDKIPTVIFDEVDIGIGGRIAESVGDLLSRVSNSHQIICITHLPQIPVSADNHLLVKKEIRGEETFTQVMKLDEHKRKLEIARMLGGRKITSKTVEHAKEMMQKRKAK</sequence>
<evidence type="ECO:0000313" key="13">
    <source>
        <dbReference type="Proteomes" id="UP000051373"/>
    </source>
</evidence>
<evidence type="ECO:0000256" key="9">
    <source>
        <dbReference type="PIRNR" id="PIRNR003128"/>
    </source>
</evidence>
<dbReference type="AlphaFoldDB" id="A0A0S8FQW9"/>
<feature type="domain" description="RecF/RecN/SMC N-terminal" evidence="11">
    <location>
        <begin position="2"/>
        <end position="502"/>
    </location>
</feature>
<dbReference type="GO" id="GO:0006281">
    <property type="term" value="P:DNA repair"/>
    <property type="evidence" value="ECO:0007669"/>
    <property type="project" value="UniProtKB-KW"/>
</dbReference>
<evidence type="ECO:0000259" key="11">
    <source>
        <dbReference type="Pfam" id="PF02463"/>
    </source>
</evidence>
<organism evidence="12 13">
    <name type="scientific">candidate division WOR_3 bacterium SM23_42</name>
    <dbReference type="NCBI Taxonomy" id="1703779"/>
    <lineage>
        <taxon>Bacteria</taxon>
        <taxon>Bacteria division WOR-3</taxon>
    </lineage>
</organism>
<dbReference type="PANTHER" id="PTHR11059:SF0">
    <property type="entry name" value="DNA REPAIR PROTEIN RECN"/>
    <property type="match status" value="1"/>
</dbReference>
<dbReference type="Gene3D" id="3.40.50.300">
    <property type="entry name" value="P-loop containing nucleotide triphosphate hydrolases"/>
    <property type="match status" value="2"/>
</dbReference>
<dbReference type="SUPFAM" id="SSF52540">
    <property type="entry name" value="P-loop containing nucleoside triphosphate hydrolases"/>
    <property type="match status" value="1"/>
</dbReference>
<evidence type="ECO:0000256" key="3">
    <source>
        <dbReference type="ARBA" id="ARBA00021315"/>
    </source>
</evidence>
<dbReference type="InterPro" id="IPR027417">
    <property type="entry name" value="P-loop_NTPase"/>
</dbReference>
<keyword evidence="7 9" id="KW-0234">DNA repair</keyword>
<dbReference type="EMBL" id="LJUJ01000019">
    <property type="protein sequence ID" value="KPK63095.1"/>
    <property type="molecule type" value="Genomic_DNA"/>
</dbReference>
<dbReference type="CDD" id="cd03241">
    <property type="entry name" value="ABC_RecN"/>
    <property type="match status" value="1"/>
</dbReference>
<keyword evidence="6" id="KW-0067">ATP-binding</keyword>
<dbReference type="PATRIC" id="fig|1703779.3.peg.445"/>
<keyword evidence="4" id="KW-0547">Nucleotide-binding</keyword>
<dbReference type="PIRSF" id="PIRSF003128">
    <property type="entry name" value="RecN"/>
    <property type="match status" value="1"/>
</dbReference>
<protein>
    <recommendedName>
        <fullName evidence="3 9">DNA repair protein RecN</fullName>
    </recommendedName>
    <alternativeName>
        <fullName evidence="8 9">Recombination protein N</fullName>
    </alternativeName>
</protein>
<evidence type="ECO:0000256" key="2">
    <source>
        <dbReference type="ARBA" id="ARBA00009441"/>
    </source>
</evidence>
<dbReference type="GO" id="GO:0005524">
    <property type="term" value="F:ATP binding"/>
    <property type="evidence" value="ECO:0007669"/>
    <property type="project" value="UniProtKB-KW"/>
</dbReference>
<comment type="function">
    <text evidence="1 9">May be involved in recombinational repair of damaged DNA.</text>
</comment>
<dbReference type="InterPro" id="IPR003395">
    <property type="entry name" value="RecF/RecN/SMC_N"/>
</dbReference>
<evidence type="ECO:0000256" key="6">
    <source>
        <dbReference type="ARBA" id="ARBA00022840"/>
    </source>
</evidence>
<dbReference type="GO" id="GO:0006310">
    <property type="term" value="P:DNA recombination"/>
    <property type="evidence" value="ECO:0007669"/>
    <property type="project" value="InterPro"/>
</dbReference>
<evidence type="ECO:0000256" key="5">
    <source>
        <dbReference type="ARBA" id="ARBA00022763"/>
    </source>
</evidence>
<evidence type="ECO:0000313" key="12">
    <source>
        <dbReference type="EMBL" id="KPK63095.1"/>
    </source>
</evidence>
<dbReference type="GO" id="GO:0043590">
    <property type="term" value="C:bacterial nucleoid"/>
    <property type="evidence" value="ECO:0007669"/>
    <property type="project" value="TreeGrafter"/>
</dbReference>
<keyword evidence="5 9" id="KW-0227">DNA damage</keyword>
<dbReference type="FunFam" id="3.40.50.300:FF:000356">
    <property type="entry name" value="DNA repair protein RecN"/>
    <property type="match status" value="1"/>
</dbReference>
<name>A0A0S8FQW9_UNCW3</name>
<accession>A0A0S8FQW9</accession>
<dbReference type="PANTHER" id="PTHR11059">
    <property type="entry name" value="DNA REPAIR PROTEIN RECN"/>
    <property type="match status" value="1"/>
</dbReference>
<dbReference type="Pfam" id="PF02463">
    <property type="entry name" value="SMC_N"/>
    <property type="match status" value="1"/>
</dbReference>
<evidence type="ECO:0000256" key="7">
    <source>
        <dbReference type="ARBA" id="ARBA00023204"/>
    </source>
</evidence>
<dbReference type="GO" id="GO:0009432">
    <property type="term" value="P:SOS response"/>
    <property type="evidence" value="ECO:0007669"/>
    <property type="project" value="TreeGrafter"/>
</dbReference>
<evidence type="ECO:0000256" key="8">
    <source>
        <dbReference type="ARBA" id="ARBA00033408"/>
    </source>
</evidence>
<comment type="similarity">
    <text evidence="2 9">Belongs to the RecN family.</text>
</comment>
<gene>
    <name evidence="12" type="ORF">AMJ83_08485</name>
</gene>
<comment type="caution">
    <text evidence="12">The sequence shown here is derived from an EMBL/GenBank/DDBJ whole genome shotgun (WGS) entry which is preliminary data.</text>
</comment>
<feature type="coiled-coil region" evidence="10">
    <location>
        <begin position="323"/>
        <end position="353"/>
    </location>
</feature>
<proteinExistence type="inferred from homology"/>
<feature type="coiled-coil region" evidence="10">
    <location>
        <begin position="157"/>
        <end position="184"/>
    </location>
</feature>
<evidence type="ECO:0000256" key="4">
    <source>
        <dbReference type="ARBA" id="ARBA00022741"/>
    </source>
</evidence>
<dbReference type="Proteomes" id="UP000051373">
    <property type="component" value="Unassembled WGS sequence"/>
</dbReference>